<dbReference type="Pfam" id="PF03869">
    <property type="entry name" value="Arc"/>
    <property type="match status" value="1"/>
</dbReference>
<dbReference type="GO" id="GO:0006355">
    <property type="term" value="P:regulation of DNA-templated transcription"/>
    <property type="evidence" value="ECO:0007669"/>
    <property type="project" value="InterPro"/>
</dbReference>
<dbReference type="Gene3D" id="1.10.1220.10">
    <property type="entry name" value="Met repressor-like"/>
    <property type="match status" value="1"/>
</dbReference>
<dbReference type="eggNOG" id="COG4226">
    <property type="taxonomic scope" value="Bacteria"/>
</dbReference>
<proteinExistence type="predicted"/>
<evidence type="ECO:0000259" key="1">
    <source>
        <dbReference type="Pfam" id="PF03869"/>
    </source>
</evidence>
<evidence type="ECO:0000313" key="2">
    <source>
        <dbReference type="EMBL" id="KRL83702.1"/>
    </source>
</evidence>
<reference evidence="2 3" key="1">
    <citation type="journal article" date="2015" name="Genome Announc.">
        <title>Expanding the biotechnology potential of lactobacilli through comparative genomics of 213 strains and associated genera.</title>
        <authorList>
            <person name="Sun Z."/>
            <person name="Harris H.M."/>
            <person name="McCann A."/>
            <person name="Guo C."/>
            <person name="Argimon S."/>
            <person name="Zhang W."/>
            <person name="Yang X."/>
            <person name="Jeffery I.B."/>
            <person name="Cooney J.C."/>
            <person name="Kagawa T.F."/>
            <person name="Liu W."/>
            <person name="Song Y."/>
            <person name="Salvetti E."/>
            <person name="Wrobel A."/>
            <person name="Rasinkangas P."/>
            <person name="Parkhill J."/>
            <person name="Rea M.C."/>
            <person name="O'Sullivan O."/>
            <person name="Ritari J."/>
            <person name="Douillard F.P."/>
            <person name="Paul Ross R."/>
            <person name="Yang R."/>
            <person name="Briner A.E."/>
            <person name="Felis G.E."/>
            <person name="de Vos W.M."/>
            <person name="Barrangou R."/>
            <person name="Klaenhammer T.R."/>
            <person name="Caufield P.W."/>
            <person name="Cui Y."/>
            <person name="Zhang H."/>
            <person name="O'Toole P.W."/>
        </authorList>
    </citation>
    <scope>NUCLEOTIDE SEQUENCE [LARGE SCALE GENOMIC DNA]</scope>
    <source>
        <strain evidence="2 3">DSM 16634</strain>
    </source>
</reference>
<feature type="domain" description="Arc-like DNA binding" evidence="1">
    <location>
        <begin position="5"/>
        <end position="48"/>
    </location>
</feature>
<dbReference type="AlphaFoldDB" id="A0A0R1TQI2"/>
<dbReference type="InterPro" id="IPR005569">
    <property type="entry name" value="Arc_DNA-bd_dom"/>
</dbReference>
<gene>
    <name evidence="2" type="ORF">FC32_GL000963</name>
</gene>
<name>A0A0R1TQI2_9LACO</name>
<dbReference type="PATRIC" id="fig|1423724.4.peg.1005"/>
<dbReference type="InterPro" id="IPR010985">
    <property type="entry name" value="Ribbon_hlx_hlx"/>
</dbReference>
<dbReference type="RefSeq" id="WP_025086935.1">
    <property type="nucleotide sequence ID" value="NZ_AZFT01000053.1"/>
</dbReference>
<dbReference type="GO" id="GO:0003677">
    <property type="term" value="F:DNA binding"/>
    <property type="evidence" value="ECO:0007669"/>
    <property type="project" value="InterPro"/>
</dbReference>
<dbReference type="Proteomes" id="UP000051324">
    <property type="component" value="Unassembled WGS sequence"/>
</dbReference>
<evidence type="ECO:0000313" key="3">
    <source>
        <dbReference type="Proteomes" id="UP000051324"/>
    </source>
</evidence>
<accession>A0A0R1TQI2</accession>
<organism evidence="2 3">
    <name type="scientific">Ligilactobacillus apodemi DSM 16634 = JCM 16172</name>
    <dbReference type="NCBI Taxonomy" id="1423724"/>
    <lineage>
        <taxon>Bacteria</taxon>
        <taxon>Bacillati</taxon>
        <taxon>Bacillota</taxon>
        <taxon>Bacilli</taxon>
        <taxon>Lactobacillales</taxon>
        <taxon>Lactobacillaceae</taxon>
        <taxon>Ligilactobacillus</taxon>
    </lineage>
</organism>
<dbReference type="STRING" id="1423724.FC32_GL000963"/>
<dbReference type="InterPro" id="IPR013321">
    <property type="entry name" value="Arc_rbn_hlx_hlx"/>
</dbReference>
<keyword evidence="3" id="KW-1185">Reference proteome</keyword>
<dbReference type="EMBL" id="AZFT01000053">
    <property type="protein sequence ID" value="KRL83702.1"/>
    <property type="molecule type" value="Genomic_DNA"/>
</dbReference>
<protein>
    <recommendedName>
        <fullName evidence="1">Arc-like DNA binding domain-containing protein</fullName>
    </recommendedName>
</protein>
<sequence length="120" mass="13817">MEKDDMTTFLFRLPTSLKEKLSKKAKQENKSVNATLQTIVNESLSLKGNSSEPLEQRLFLGKLVKPEQFDEIDGLVKVEGIYYRYLIESNQPFEPNLNYIIIEVLGNILTLRPLKQEGEK</sequence>
<comment type="caution">
    <text evidence="2">The sequence shown here is derived from an EMBL/GenBank/DDBJ whole genome shotgun (WGS) entry which is preliminary data.</text>
</comment>
<dbReference type="OrthoDB" id="2141513at2"/>
<dbReference type="SUPFAM" id="SSF47598">
    <property type="entry name" value="Ribbon-helix-helix"/>
    <property type="match status" value="1"/>
</dbReference>